<dbReference type="Proteomes" id="UP000482084">
    <property type="component" value="Unassembled WGS sequence"/>
</dbReference>
<comment type="similarity">
    <text evidence="3">Belongs to the CpsD/CapB family.</text>
</comment>
<dbReference type="GO" id="GO:0005886">
    <property type="term" value="C:plasma membrane"/>
    <property type="evidence" value="ECO:0007669"/>
    <property type="project" value="UniProtKB-SubCell"/>
</dbReference>
<dbReference type="PANTHER" id="PTHR32309">
    <property type="entry name" value="TYROSINE-PROTEIN KINASE"/>
    <property type="match status" value="1"/>
</dbReference>
<evidence type="ECO:0000256" key="4">
    <source>
        <dbReference type="ARBA" id="ARBA00008883"/>
    </source>
</evidence>
<evidence type="ECO:0000313" key="23">
    <source>
        <dbReference type="Proteomes" id="UP000482084"/>
    </source>
</evidence>
<dbReference type="InterPro" id="IPR003856">
    <property type="entry name" value="LPS_length_determ_N"/>
</dbReference>
<dbReference type="SUPFAM" id="SSF52540">
    <property type="entry name" value="P-loop containing nucleoside triphosphate hydrolases"/>
    <property type="match status" value="1"/>
</dbReference>
<comment type="subcellular location">
    <subcellularLocation>
        <location evidence="1">Cell inner membrane</location>
        <topology evidence="1">Multi-pass membrane protein</topology>
    </subcellularLocation>
</comment>
<keyword evidence="23" id="KW-1185">Reference proteome</keyword>
<feature type="domain" description="AAA" evidence="19">
    <location>
        <begin position="280"/>
        <end position="397"/>
    </location>
</feature>
<keyword evidence="15 20" id="KW-0829">Tyrosine-protein kinase</keyword>
<evidence type="ECO:0000256" key="3">
    <source>
        <dbReference type="ARBA" id="ARBA00007316"/>
    </source>
</evidence>
<keyword evidence="6" id="KW-1003">Cell membrane</keyword>
<evidence type="ECO:0000256" key="2">
    <source>
        <dbReference type="ARBA" id="ARBA00006683"/>
    </source>
</evidence>
<keyword evidence="12" id="KW-0067">ATP-binding</keyword>
<comment type="catalytic activity">
    <reaction evidence="16">
        <text>L-tyrosyl-[protein] + ATP = O-phospho-L-tyrosyl-[protein] + ADP + H(+)</text>
        <dbReference type="Rhea" id="RHEA:10596"/>
        <dbReference type="Rhea" id="RHEA-COMP:10136"/>
        <dbReference type="Rhea" id="RHEA-COMP:20101"/>
        <dbReference type="ChEBI" id="CHEBI:15378"/>
        <dbReference type="ChEBI" id="CHEBI:30616"/>
        <dbReference type="ChEBI" id="CHEBI:46858"/>
        <dbReference type="ChEBI" id="CHEBI:61978"/>
        <dbReference type="ChEBI" id="CHEBI:456216"/>
        <dbReference type="EC" id="2.7.10.2"/>
    </reaction>
</comment>
<evidence type="ECO:0000256" key="11">
    <source>
        <dbReference type="ARBA" id="ARBA00022777"/>
    </source>
</evidence>
<comment type="similarity">
    <text evidence="2">Belongs to the CpsC/CapA family.</text>
</comment>
<dbReference type="PANTHER" id="PTHR32309:SF13">
    <property type="entry name" value="FERRIC ENTEROBACTIN TRANSPORT PROTEIN FEPE"/>
    <property type="match status" value="1"/>
</dbReference>
<evidence type="ECO:0000256" key="15">
    <source>
        <dbReference type="ARBA" id="ARBA00023137"/>
    </source>
</evidence>
<evidence type="ECO:0000313" key="22">
    <source>
        <dbReference type="Proteomes" id="UP000469943"/>
    </source>
</evidence>
<evidence type="ECO:0000256" key="7">
    <source>
        <dbReference type="ARBA" id="ARBA00022519"/>
    </source>
</evidence>
<evidence type="ECO:0000256" key="14">
    <source>
        <dbReference type="ARBA" id="ARBA00023136"/>
    </source>
</evidence>
<dbReference type="OrthoDB" id="9812433at2"/>
<comment type="caution">
    <text evidence="20">The sequence shown here is derived from an EMBL/GenBank/DDBJ whole genome shotgun (WGS) entry which is preliminary data.</text>
</comment>
<gene>
    <name evidence="20" type="ORF">DSM100688_0214</name>
    <name evidence="21" type="ORF">GFD24_01090</name>
</gene>
<keyword evidence="14 17" id="KW-0472">Membrane</keyword>
<evidence type="ECO:0000259" key="19">
    <source>
        <dbReference type="Pfam" id="PF13614"/>
    </source>
</evidence>
<comment type="similarity">
    <text evidence="4">Belongs to the etk/wzc family.</text>
</comment>
<evidence type="ECO:0000256" key="10">
    <source>
        <dbReference type="ARBA" id="ARBA00022741"/>
    </source>
</evidence>
<evidence type="ECO:0000256" key="9">
    <source>
        <dbReference type="ARBA" id="ARBA00022692"/>
    </source>
</evidence>
<dbReference type="NCBIfam" id="TIGR01007">
    <property type="entry name" value="eps_fam"/>
    <property type="match status" value="1"/>
</dbReference>
<evidence type="ECO:0000256" key="6">
    <source>
        <dbReference type="ARBA" id="ARBA00022475"/>
    </source>
</evidence>
<dbReference type="RefSeq" id="WP_152357326.1">
    <property type="nucleotide sequence ID" value="NZ_WBSM01000001.1"/>
</dbReference>
<proteinExistence type="inferred from homology"/>
<evidence type="ECO:0000256" key="17">
    <source>
        <dbReference type="SAM" id="Phobius"/>
    </source>
</evidence>
<keyword evidence="10" id="KW-0547">Nucleotide-binding</keyword>
<dbReference type="GO" id="GO:0004715">
    <property type="term" value="F:non-membrane spanning protein tyrosine kinase activity"/>
    <property type="evidence" value="ECO:0007669"/>
    <property type="project" value="UniProtKB-EC"/>
</dbReference>
<dbReference type="AlphaFoldDB" id="A0A6L4X2W5"/>
<evidence type="ECO:0000313" key="20">
    <source>
        <dbReference type="EMBL" id="KAB8289134.1"/>
    </source>
</evidence>
<evidence type="ECO:0000259" key="18">
    <source>
        <dbReference type="Pfam" id="PF02706"/>
    </source>
</evidence>
<protein>
    <recommendedName>
        <fullName evidence="5">non-specific protein-tyrosine kinase</fullName>
        <ecNumber evidence="5">2.7.10.2</ecNumber>
    </recommendedName>
</protein>
<dbReference type="InterPro" id="IPR027417">
    <property type="entry name" value="P-loop_NTPase"/>
</dbReference>
<dbReference type="EC" id="2.7.10.2" evidence="5"/>
<accession>A0A6L4X2W5</accession>
<dbReference type="Proteomes" id="UP000469943">
    <property type="component" value="Unassembled WGS sequence"/>
</dbReference>
<dbReference type="Pfam" id="PF13614">
    <property type="entry name" value="AAA_31"/>
    <property type="match status" value="1"/>
</dbReference>
<dbReference type="Gene3D" id="3.40.50.300">
    <property type="entry name" value="P-loop containing nucleotide triphosphate hydrolases"/>
    <property type="match status" value="1"/>
</dbReference>
<reference evidence="20 23" key="2">
    <citation type="submission" date="2019-10" db="EMBL/GenBank/DDBJ databases">
        <title>Characterization of the phylogenetic diversity of two novel species belonging to the genus Bifidobacterium: Bifidobacterium cebidarum sp. nov. and Bifidobacterium leontopitheci sp. nov.</title>
        <authorList>
            <person name="Lugli G.A."/>
            <person name="Duranti S."/>
            <person name="Milani C."/>
            <person name="Turroni F."/>
            <person name="Ventura M."/>
        </authorList>
    </citation>
    <scope>NUCLEOTIDE SEQUENCE [LARGE SCALE GENOMIC DNA]</scope>
    <source>
        <strain evidence="20 23">DSM 100688</strain>
    </source>
</reference>
<evidence type="ECO:0000256" key="13">
    <source>
        <dbReference type="ARBA" id="ARBA00022989"/>
    </source>
</evidence>
<keyword evidence="9 17" id="KW-0812">Transmembrane</keyword>
<evidence type="ECO:0000256" key="1">
    <source>
        <dbReference type="ARBA" id="ARBA00004429"/>
    </source>
</evidence>
<feature type="domain" description="Polysaccharide chain length determinant N-terminal" evidence="18">
    <location>
        <begin position="2"/>
        <end position="101"/>
    </location>
</feature>
<dbReference type="Pfam" id="PF02706">
    <property type="entry name" value="Wzz"/>
    <property type="match status" value="1"/>
</dbReference>
<keyword evidence="7" id="KW-0997">Cell inner membrane</keyword>
<keyword evidence="11 20" id="KW-0418">Kinase</keyword>
<sequence>MTLQDIAETLRRRWRFELAVLVATLIVVGGYLYLQTPMYDASTRVYISFSADGGMDDDGASAGANASSGNGFQYAPTDYVNQQLQLIPALVTTPAVLDGVADQLGLSSSQDLADHLTASVSDGYFVTITATDQQSQRAADIANAAASSLARQLASPDRSDANRYIPSHLRLSIVNEAVAASSPSSPNVKAILGVGTLAACALACFCGIVLELCDNRVRRSSEIQRLLHAPLLGAIPREATFQDGPVIIRHAESLEAETIRRVASNLTFVVPDRVELSNVFVISSHGSGEGKTTLSIELASAFAEQGRKVLLIGADLRHPSIAQRLHMEGGVGLSHLLTGQVDMTTAARQYWKPGFFVLPAGRRVANPGILINSRSMSDLLRDVSQEYDWVVVDAEPMTVANDAAIFAKQGARLVIVVGQGLADRNQLREMDHEFDAIGVQPVGVVWNFADPNRFVSKTYDVYYAGSKRHGGILSSSDADAADGRKAGDAR</sequence>
<feature type="transmembrane region" description="Helical" evidence="17">
    <location>
        <begin position="16"/>
        <end position="34"/>
    </location>
</feature>
<evidence type="ECO:0000256" key="16">
    <source>
        <dbReference type="ARBA" id="ARBA00051245"/>
    </source>
</evidence>
<dbReference type="InterPro" id="IPR005702">
    <property type="entry name" value="Wzc-like_C"/>
</dbReference>
<name>A0A6L4X2W5_9BIFI</name>
<keyword evidence="8 21" id="KW-0808">Transferase</keyword>
<dbReference type="GO" id="GO:0005524">
    <property type="term" value="F:ATP binding"/>
    <property type="evidence" value="ECO:0007669"/>
    <property type="project" value="UniProtKB-KW"/>
</dbReference>
<evidence type="ECO:0000256" key="8">
    <source>
        <dbReference type="ARBA" id="ARBA00022679"/>
    </source>
</evidence>
<dbReference type="InterPro" id="IPR050445">
    <property type="entry name" value="Bact_polysacc_biosynth/exp"/>
</dbReference>
<evidence type="ECO:0000256" key="12">
    <source>
        <dbReference type="ARBA" id="ARBA00022840"/>
    </source>
</evidence>
<keyword evidence="13 17" id="KW-1133">Transmembrane helix</keyword>
<evidence type="ECO:0000313" key="21">
    <source>
        <dbReference type="EMBL" id="NEG70845.1"/>
    </source>
</evidence>
<organism evidence="20 23">
    <name type="scientific">Bifidobacterium ramosum</name>
    <dbReference type="NCBI Taxonomy" id="1798158"/>
    <lineage>
        <taxon>Bacteria</taxon>
        <taxon>Bacillati</taxon>
        <taxon>Actinomycetota</taxon>
        <taxon>Actinomycetes</taxon>
        <taxon>Bifidobacteriales</taxon>
        <taxon>Bifidobacteriaceae</taxon>
        <taxon>Bifidobacterium</taxon>
    </lineage>
</organism>
<dbReference type="CDD" id="cd05387">
    <property type="entry name" value="BY-kinase"/>
    <property type="match status" value="1"/>
</dbReference>
<reference evidence="21 22" key="1">
    <citation type="submission" date="2019-10" db="EMBL/GenBank/DDBJ databases">
        <title>Bifidobacterium from non-human primates.</title>
        <authorList>
            <person name="Modesto M."/>
        </authorList>
    </citation>
    <scope>NUCLEOTIDE SEQUENCE [LARGE SCALE GENOMIC DNA]</scope>
    <source>
        <strain evidence="21 22">TREM</strain>
    </source>
</reference>
<dbReference type="EMBL" id="WHZX01000001">
    <property type="protein sequence ID" value="NEG70845.1"/>
    <property type="molecule type" value="Genomic_DNA"/>
</dbReference>
<evidence type="ECO:0000256" key="5">
    <source>
        <dbReference type="ARBA" id="ARBA00011903"/>
    </source>
</evidence>
<dbReference type="EMBL" id="WBSM01000001">
    <property type="protein sequence ID" value="KAB8289134.1"/>
    <property type="molecule type" value="Genomic_DNA"/>
</dbReference>
<dbReference type="InterPro" id="IPR025669">
    <property type="entry name" value="AAA_dom"/>
</dbReference>